<organism evidence="7 8">
    <name type="scientific">Pigmentiphaga humi</name>
    <dbReference type="NCBI Taxonomy" id="2478468"/>
    <lineage>
        <taxon>Bacteria</taxon>
        <taxon>Pseudomonadati</taxon>
        <taxon>Pseudomonadota</taxon>
        <taxon>Betaproteobacteria</taxon>
        <taxon>Burkholderiales</taxon>
        <taxon>Alcaligenaceae</taxon>
        <taxon>Pigmentiphaga</taxon>
    </lineage>
</organism>
<dbReference type="PANTHER" id="PTHR10996">
    <property type="entry name" value="2-HYDROXYACID DEHYDROGENASE-RELATED"/>
    <property type="match status" value="1"/>
</dbReference>
<evidence type="ECO:0000313" key="8">
    <source>
        <dbReference type="Proteomes" id="UP000277294"/>
    </source>
</evidence>
<dbReference type="Proteomes" id="UP000277294">
    <property type="component" value="Unassembled WGS sequence"/>
</dbReference>
<dbReference type="FunFam" id="3.40.50.720:FF:000213">
    <property type="entry name" value="Putative 2-hydroxyacid dehydrogenase"/>
    <property type="match status" value="1"/>
</dbReference>
<name>A0A3P4B624_9BURK</name>
<gene>
    <name evidence="7" type="primary">hprA_2</name>
    <name evidence="7" type="ORF">PIGHUM_03443</name>
</gene>
<dbReference type="AlphaFoldDB" id="A0A3P4B624"/>
<accession>A0A3P4B624</accession>
<feature type="domain" description="D-isomer specific 2-hydroxyacid dehydrogenase NAD-binding" evidence="6">
    <location>
        <begin position="113"/>
        <end position="284"/>
    </location>
</feature>
<dbReference type="InterPro" id="IPR006140">
    <property type="entry name" value="D-isomer_DH_NAD-bd"/>
</dbReference>
<dbReference type="InterPro" id="IPR006139">
    <property type="entry name" value="D-isomer_2_OHA_DH_cat_dom"/>
</dbReference>
<dbReference type="Gene3D" id="3.40.50.720">
    <property type="entry name" value="NAD(P)-binding Rossmann-like Domain"/>
    <property type="match status" value="2"/>
</dbReference>
<dbReference type="Pfam" id="PF02826">
    <property type="entry name" value="2-Hacid_dh_C"/>
    <property type="match status" value="1"/>
</dbReference>
<dbReference type="CDD" id="cd12156">
    <property type="entry name" value="HPPR"/>
    <property type="match status" value="1"/>
</dbReference>
<dbReference type="GO" id="GO:0030267">
    <property type="term" value="F:glyoxylate reductase (NADPH) activity"/>
    <property type="evidence" value="ECO:0007669"/>
    <property type="project" value="TreeGrafter"/>
</dbReference>
<dbReference type="EMBL" id="UWPJ01000026">
    <property type="protein sequence ID" value="VCU71361.1"/>
    <property type="molecule type" value="Genomic_DNA"/>
</dbReference>
<dbReference type="SUPFAM" id="SSF51735">
    <property type="entry name" value="NAD(P)-binding Rossmann-fold domains"/>
    <property type="match status" value="1"/>
</dbReference>
<sequence>MPTDKPALLLLIDDLPASSMARLRERFELYTASPGPGWGAALDAAAPHVRAILVKGGIVAVTDDDMARLPHLGLVSCLGAGFERVDLAAAKSRGIAVTNGSGGNSECVADHAMGLVIAVMREFRAGDLAAREGRWQDGFPSPPRVSGKTLGIAGLGRIGTALARRAEAFRMPVLYCNRSPRDGVPWEYVPDLETLAHRADVLVSVLPGGEATRRLIDRRVLEALGPSGYFVNVGRGNAVDTDELVRALASRAIAGAGLDVLDTEPAVPAELAALPNVLLTPHVGGRSPESADATLELAIGNLLAFHAGEPLQNRVA</sequence>
<dbReference type="RefSeq" id="WP_160142329.1">
    <property type="nucleotide sequence ID" value="NZ_UWPJ01000026.1"/>
</dbReference>
<dbReference type="GO" id="GO:0008465">
    <property type="term" value="F:hydroxypyruvate reductase (NADH) activity"/>
    <property type="evidence" value="ECO:0007669"/>
    <property type="project" value="UniProtKB-EC"/>
</dbReference>
<dbReference type="SUPFAM" id="SSF52283">
    <property type="entry name" value="Formate/glycerate dehydrogenase catalytic domain-like"/>
    <property type="match status" value="1"/>
</dbReference>
<keyword evidence="8" id="KW-1185">Reference proteome</keyword>
<dbReference type="OrthoDB" id="9805416at2"/>
<protein>
    <submittedName>
        <fullName evidence="7">Glycerate dehydrogenase</fullName>
        <ecNumber evidence="7">1.1.1.29</ecNumber>
    </submittedName>
</protein>
<evidence type="ECO:0000256" key="3">
    <source>
        <dbReference type="ARBA" id="ARBA00023027"/>
    </source>
</evidence>
<dbReference type="EC" id="1.1.1.29" evidence="7"/>
<reference evidence="7 8" key="1">
    <citation type="submission" date="2018-10" db="EMBL/GenBank/DDBJ databases">
        <authorList>
            <person name="Criscuolo A."/>
        </authorList>
    </citation>
    <scope>NUCLEOTIDE SEQUENCE [LARGE SCALE GENOMIC DNA]</scope>
    <source>
        <strain evidence="7">DnA1</strain>
    </source>
</reference>
<evidence type="ECO:0000256" key="1">
    <source>
        <dbReference type="ARBA" id="ARBA00022857"/>
    </source>
</evidence>
<keyword evidence="3" id="KW-0520">NAD</keyword>
<comment type="similarity">
    <text evidence="4">Belongs to the D-isomer specific 2-hydroxyacid dehydrogenase family.</text>
</comment>
<evidence type="ECO:0000259" key="5">
    <source>
        <dbReference type="Pfam" id="PF00389"/>
    </source>
</evidence>
<keyword evidence="2 4" id="KW-0560">Oxidoreductase</keyword>
<dbReference type="Pfam" id="PF00389">
    <property type="entry name" value="2-Hacid_dh"/>
    <property type="match status" value="1"/>
</dbReference>
<evidence type="ECO:0000256" key="2">
    <source>
        <dbReference type="ARBA" id="ARBA00023002"/>
    </source>
</evidence>
<dbReference type="InterPro" id="IPR050223">
    <property type="entry name" value="D-isomer_2-hydroxyacid_DH"/>
</dbReference>
<proteinExistence type="inferred from homology"/>
<dbReference type="PANTHER" id="PTHR10996:SF178">
    <property type="entry name" value="2-HYDROXYACID DEHYDROGENASE YGL185C-RELATED"/>
    <property type="match status" value="1"/>
</dbReference>
<feature type="domain" description="D-isomer specific 2-hydroxyacid dehydrogenase catalytic" evidence="5">
    <location>
        <begin position="10"/>
        <end position="315"/>
    </location>
</feature>
<evidence type="ECO:0000256" key="4">
    <source>
        <dbReference type="RuleBase" id="RU003719"/>
    </source>
</evidence>
<dbReference type="InterPro" id="IPR036291">
    <property type="entry name" value="NAD(P)-bd_dom_sf"/>
</dbReference>
<dbReference type="GO" id="GO:0051287">
    <property type="term" value="F:NAD binding"/>
    <property type="evidence" value="ECO:0007669"/>
    <property type="project" value="InterPro"/>
</dbReference>
<evidence type="ECO:0000313" key="7">
    <source>
        <dbReference type="EMBL" id="VCU71361.1"/>
    </source>
</evidence>
<keyword evidence="1" id="KW-0521">NADP</keyword>
<evidence type="ECO:0000259" key="6">
    <source>
        <dbReference type="Pfam" id="PF02826"/>
    </source>
</evidence>
<dbReference type="GO" id="GO:0005829">
    <property type="term" value="C:cytosol"/>
    <property type="evidence" value="ECO:0007669"/>
    <property type="project" value="TreeGrafter"/>
</dbReference>